<proteinExistence type="predicted"/>
<dbReference type="AlphaFoldDB" id="A0A397UEY3"/>
<evidence type="ECO:0000313" key="4">
    <source>
        <dbReference type="Proteomes" id="UP000266673"/>
    </source>
</evidence>
<keyword evidence="4" id="KW-1185">Reference proteome</keyword>
<organism evidence="3 4">
    <name type="scientific">Gigaspora rosea</name>
    <dbReference type="NCBI Taxonomy" id="44941"/>
    <lineage>
        <taxon>Eukaryota</taxon>
        <taxon>Fungi</taxon>
        <taxon>Fungi incertae sedis</taxon>
        <taxon>Mucoromycota</taxon>
        <taxon>Glomeromycotina</taxon>
        <taxon>Glomeromycetes</taxon>
        <taxon>Diversisporales</taxon>
        <taxon>Gigasporaceae</taxon>
        <taxon>Gigaspora</taxon>
    </lineage>
</organism>
<feature type="transmembrane region" description="Helical" evidence="2">
    <location>
        <begin position="87"/>
        <end position="106"/>
    </location>
</feature>
<dbReference type="OrthoDB" id="2475645at2759"/>
<keyword evidence="2" id="KW-0472">Membrane</keyword>
<protein>
    <submittedName>
        <fullName evidence="3">Uncharacterized protein</fullName>
    </submittedName>
</protein>
<dbReference type="Proteomes" id="UP000266673">
    <property type="component" value="Unassembled WGS sequence"/>
</dbReference>
<feature type="compositionally biased region" description="Polar residues" evidence="1">
    <location>
        <begin position="1"/>
        <end position="11"/>
    </location>
</feature>
<feature type="compositionally biased region" description="Basic and acidic residues" evidence="1">
    <location>
        <begin position="12"/>
        <end position="24"/>
    </location>
</feature>
<sequence>MTNLENSSNKENALKDNSDKENVLKDVSNNKNTLEDRSNKENIFSSIQFRNPLKVATKGRPKLVSHRKDNNKINKHLTHNIVIVSESMVQIIIMVCIGIEYILVFAETKYRS</sequence>
<reference evidence="3 4" key="1">
    <citation type="submission" date="2018-06" db="EMBL/GenBank/DDBJ databases">
        <title>Comparative genomics reveals the genomic features of Rhizophagus irregularis, R. cerebriforme, R. diaphanum and Gigaspora rosea, and their symbiotic lifestyle signature.</title>
        <authorList>
            <person name="Morin E."/>
            <person name="San Clemente H."/>
            <person name="Chen E.C.H."/>
            <person name="De La Providencia I."/>
            <person name="Hainaut M."/>
            <person name="Kuo A."/>
            <person name="Kohler A."/>
            <person name="Murat C."/>
            <person name="Tang N."/>
            <person name="Roy S."/>
            <person name="Loubradou J."/>
            <person name="Henrissat B."/>
            <person name="Grigoriev I.V."/>
            <person name="Corradi N."/>
            <person name="Roux C."/>
            <person name="Martin F.M."/>
        </authorList>
    </citation>
    <scope>NUCLEOTIDE SEQUENCE [LARGE SCALE GENOMIC DNA]</scope>
    <source>
        <strain evidence="3 4">DAOM 194757</strain>
    </source>
</reference>
<keyword evidence="2" id="KW-0812">Transmembrane</keyword>
<comment type="caution">
    <text evidence="3">The sequence shown here is derived from an EMBL/GenBank/DDBJ whole genome shotgun (WGS) entry which is preliminary data.</text>
</comment>
<name>A0A397UEY3_9GLOM</name>
<accession>A0A397UEY3</accession>
<keyword evidence="2" id="KW-1133">Transmembrane helix</keyword>
<dbReference type="EMBL" id="QKWP01001606">
    <property type="protein sequence ID" value="RIB07738.1"/>
    <property type="molecule type" value="Genomic_DNA"/>
</dbReference>
<evidence type="ECO:0000313" key="3">
    <source>
        <dbReference type="EMBL" id="RIB07738.1"/>
    </source>
</evidence>
<feature type="region of interest" description="Disordered" evidence="1">
    <location>
        <begin position="1"/>
        <end position="39"/>
    </location>
</feature>
<gene>
    <name evidence="3" type="ORF">C2G38_2045739</name>
</gene>
<evidence type="ECO:0000256" key="1">
    <source>
        <dbReference type="SAM" id="MobiDB-lite"/>
    </source>
</evidence>
<evidence type="ECO:0000256" key="2">
    <source>
        <dbReference type="SAM" id="Phobius"/>
    </source>
</evidence>